<keyword evidence="1" id="KW-0732">Signal</keyword>
<dbReference type="EMBL" id="FR695877">
    <property type="protein sequence ID" value="CBX31376.1"/>
    <property type="molecule type" value="Genomic_DNA"/>
</dbReference>
<feature type="signal peptide" evidence="1">
    <location>
        <begin position="1"/>
        <end position="26"/>
    </location>
</feature>
<evidence type="ECO:0000256" key="1">
    <source>
        <dbReference type="SAM" id="SignalP"/>
    </source>
</evidence>
<sequence length="101" mass="11154">MKKARLFAGGLTLLLCLMSYQSPVFGASYFGYQDFGGTWHDANKTGKNDNFMCWAATASNVIAGAGWGYPDGSLEDENAIFQYYKGHFSNFLGSTKKAIKW</sequence>
<dbReference type="AlphaFoldDB" id="E1YJC2"/>
<gene>
    <name evidence="2" type="ORF">N47_E48880</name>
</gene>
<evidence type="ECO:0000313" key="2">
    <source>
        <dbReference type="EMBL" id="CBX31376.1"/>
    </source>
</evidence>
<name>E1YJC2_9BACT</name>
<proteinExistence type="predicted"/>
<reference evidence="2" key="1">
    <citation type="journal article" date="2011" name="Environ. Microbiol.">
        <title>Genomic insights into the metabolic potential of the polycyclic aromatic hydrocarbon degrading sulfate-reducing Deltaproteobacterium N47.</title>
        <authorList>
            <person name="Bergmann F."/>
            <person name="Selesi D."/>
            <person name="Weinmaier T."/>
            <person name="Tischler P."/>
            <person name="Rattei T."/>
            <person name="Meckenstock R.U."/>
        </authorList>
    </citation>
    <scope>NUCLEOTIDE SEQUENCE</scope>
</reference>
<protein>
    <submittedName>
        <fullName evidence="2">Uncharacterized protein</fullName>
    </submittedName>
</protein>
<accession>E1YJC2</accession>
<feature type="chain" id="PRO_5003155149" evidence="1">
    <location>
        <begin position="27"/>
        <end position="101"/>
    </location>
</feature>
<organism evidence="2">
    <name type="scientific">uncultured Desulfobacterium sp</name>
    <dbReference type="NCBI Taxonomy" id="201089"/>
    <lineage>
        <taxon>Bacteria</taxon>
        <taxon>Pseudomonadati</taxon>
        <taxon>Thermodesulfobacteriota</taxon>
        <taxon>Desulfobacteria</taxon>
        <taxon>Desulfobacterales</taxon>
        <taxon>Desulfobacteriaceae</taxon>
        <taxon>Desulfobacterium</taxon>
        <taxon>environmental samples</taxon>
    </lineage>
</organism>